<dbReference type="PANTHER" id="PTHR43309">
    <property type="entry name" value="5-OXOPROLINASE SUBUNIT C"/>
    <property type="match status" value="1"/>
</dbReference>
<dbReference type="SMART" id="SM00797">
    <property type="entry name" value="AHS2"/>
    <property type="match status" value="1"/>
</dbReference>
<name>A0AAJ1BKW3_9GAMM</name>
<comment type="caution">
    <text evidence="5">The sequence shown here is derived from an EMBL/GenBank/DDBJ whole genome shotgun (WGS) entry which is preliminary data.</text>
</comment>
<dbReference type="PANTHER" id="PTHR43309:SF3">
    <property type="entry name" value="5-OXOPROLINASE SUBUNIT C"/>
    <property type="match status" value="1"/>
</dbReference>
<organism evidence="5 6">
    <name type="scientific">Shewanella zhuhaiensis</name>
    <dbReference type="NCBI Taxonomy" id="2919576"/>
    <lineage>
        <taxon>Bacteria</taxon>
        <taxon>Pseudomonadati</taxon>
        <taxon>Pseudomonadota</taxon>
        <taxon>Gammaproteobacteria</taxon>
        <taxon>Alteromonadales</taxon>
        <taxon>Shewanellaceae</taxon>
        <taxon>Shewanella</taxon>
    </lineage>
</organism>
<sequence>MLEVLQAGIQTTVQDLGRSGVAHLGLPRSGALDRQALLLANRLLGNPDNTAGLEFALGQSSLRFNRDAWIALTGADFDARIDAKPVWSGWRSLIKAGQTLSLRGPKAGMRAYLSVDGGIQVPLFMGSASTDLSSGLGGLEGRALRSGDRLELGPERSLKHQVGAMQSPWDNQIRVLPGPQYPLLAETSILTESMWQLQPSSNRMGARLTGPTLRLRAPLEMASQGVFPGVIQLPPSGQPIVLLNDAQTTGGYPIVATVIEADLWKLAQARPGQSLQFVLVDRAEALAACERWKQYFYRLGRALGSGEAHV</sequence>
<dbReference type="Gene3D" id="2.40.100.10">
    <property type="entry name" value="Cyclophilin-like"/>
    <property type="match status" value="1"/>
</dbReference>
<dbReference type="SUPFAM" id="SSF50891">
    <property type="entry name" value="Cyclophilin-like"/>
    <property type="match status" value="1"/>
</dbReference>
<keyword evidence="3" id="KW-0067">ATP-binding</keyword>
<accession>A0AAJ1BKW3</accession>
<dbReference type="RefSeq" id="WP_240592538.1">
    <property type="nucleotide sequence ID" value="NZ_JAKUDL010000011.1"/>
</dbReference>
<protein>
    <submittedName>
        <fullName evidence="5">Biotin-dependent carboxyltransferase family protein</fullName>
    </submittedName>
</protein>
<proteinExistence type="predicted"/>
<keyword evidence="6" id="KW-1185">Reference proteome</keyword>
<evidence type="ECO:0000256" key="3">
    <source>
        <dbReference type="ARBA" id="ARBA00022840"/>
    </source>
</evidence>
<evidence type="ECO:0000259" key="4">
    <source>
        <dbReference type="SMART" id="SM00797"/>
    </source>
</evidence>
<dbReference type="Pfam" id="PF02626">
    <property type="entry name" value="CT_A_B"/>
    <property type="match status" value="1"/>
</dbReference>
<dbReference type="Proteomes" id="UP001297581">
    <property type="component" value="Unassembled WGS sequence"/>
</dbReference>
<keyword evidence="2" id="KW-0378">Hydrolase</keyword>
<dbReference type="GO" id="GO:0016787">
    <property type="term" value="F:hydrolase activity"/>
    <property type="evidence" value="ECO:0007669"/>
    <property type="project" value="UniProtKB-KW"/>
</dbReference>
<evidence type="ECO:0000256" key="2">
    <source>
        <dbReference type="ARBA" id="ARBA00022801"/>
    </source>
</evidence>
<dbReference type="NCBIfam" id="TIGR00724">
    <property type="entry name" value="urea_amlyse_rel"/>
    <property type="match status" value="1"/>
</dbReference>
<feature type="domain" description="Carboxyltransferase" evidence="4">
    <location>
        <begin position="23"/>
        <end position="292"/>
    </location>
</feature>
<dbReference type="InterPro" id="IPR052708">
    <property type="entry name" value="PxpC"/>
</dbReference>
<dbReference type="InterPro" id="IPR029000">
    <property type="entry name" value="Cyclophilin-like_dom_sf"/>
</dbReference>
<evidence type="ECO:0000256" key="1">
    <source>
        <dbReference type="ARBA" id="ARBA00022741"/>
    </source>
</evidence>
<dbReference type="AlphaFoldDB" id="A0AAJ1BKW3"/>
<gene>
    <name evidence="5" type="ORF">MJ923_19635</name>
</gene>
<evidence type="ECO:0000313" key="6">
    <source>
        <dbReference type="Proteomes" id="UP001297581"/>
    </source>
</evidence>
<dbReference type="InterPro" id="IPR003778">
    <property type="entry name" value="CT_A_B"/>
</dbReference>
<keyword evidence="1" id="KW-0547">Nucleotide-binding</keyword>
<dbReference type="GO" id="GO:0005524">
    <property type="term" value="F:ATP binding"/>
    <property type="evidence" value="ECO:0007669"/>
    <property type="project" value="UniProtKB-KW"/>
</dbReference>
<reference evidence="5 6" key="1">
    <citation type="submission" date="2022-02" db="EMBL/GenBank/DDBJ databases">
        <title>The genome sequence of Shewanella sp. 3B26.</title>
        <authorList>
            <person name="Du J."/>
        </authorList>
    </citation>
    <scope>NUCLEOTIDE SEQUENCE [LARGE SCALE GENOMIC DNA]</scope>
    <source>
        <strain evidence="5 6">3B26</strain>
    </source>
</reference>
<evidence type="ECO:0000313" key="5">
    <source>
        <dbReference type="EMBL" id="MCH4296521.1"/>
    </source>
</evidence>
<dbReference type="EMBL" id="JAKUDL010000011">
    <property type="protein sequence ID" value="MCH4296521.1"/>
    <property type="molecule type" value="Genomic_DNA"/>
</dbReference>